<name>A0A0F0LWI0_9MICO</name>
<evidence type="ECO:0000313" key="3">
    <source>
        <dbReference type="Proteomes" id="UP000033451"/>
    </source>
</evidence>
<keyword evidence="3" id="KW-1185">Reference proteome</keyword>
<sequence length="74" mass="8378">MLEGRDRAHTMREANRRWPHEHESGEVTSTARAVRRLTFRQGVEWALEEIAAGRIDRPEPTDPSADHEDGGSDA</sequence>
<proteinExistence type="predicted"/>
<organism evidence="2 3">
    <name type="scientific">Microbacterium ginsengisoli</name>
    <dbReference type="NCBI Taxonomy" id="400772"/>
    <lineage>
        <taxon>Bacteria</taxon>
        <taxon>Bacillati</taxon>
        <taxon>Actinomycetota</taxon>
        <taxon>Actinomycetes</taxon>
        <taxon>Micrococcales</taxon>
        <taxon>Microbacteriaceae</taxon>
        <taxon>Microbacterium</taxon>
    </lineage>
</organism>
<reference evidence="2 3" key="1">
    <citation type="submission" date="2015-02" db="EMBL/GenBank/DDBJ databases">
        <title>Draft genome sequences of ten Microbacterium spp. with emphasis on heavy metal contaminated environments.</title>
        <authorList>
            <person name="Corretto E."/>
        </authorList>
    </citation>
    <scope>NUCLEOTIDE SEQUENCE [LARGE SCALE GENOMIC DNA]</scope>
    <source>
        <strain evidence="2 3">DSM 18659</strain>
    </source>
</reference>
<protein>
    <submittedName>
        <fullName evidence="2">Uncharacterized protein</fullName>
    </submittedName>
</protein>
<feature type="compositionally biased region" description="Basic and acidic residues" evidence="1">
    <location>
        <begin position="1"/>
        <end position="25"/>
    </location>
</feature>
<dbReference type="Proteomes" id="UP000033451">
    <property type="component" value="Unassembled WGS sequence"/>
</dbReference>
<dbReference type="AlphaFoldDB" id="A0A0F0LWI0"/>
<dbReference type="PATRIC" id="fig|400772.4.peg.1199"/>
<dbReference type="STRING" id="400772.RR49_01176"/>
<accession>A0A0F0LWI0</accession>
<feature type="region of interest" description="Disordered" evidence="1">
    <location>
        <begin position="51"/>
        <end position="74"/>
    </location>
</feature>
<dbReference type="EMBL" id="JYIY01000069">
    <property type="protein sequence ID" value="KJL37064.1"/>
    <property type="molecule type" value="Genomic_DNA"/>
</dbReference>
<feature type="region of interest" description="Disordered" evidence="1">
    <location>
        <begin position="1"/>
        <end position="29"/>
    </location>
</feature>
<feature type="compositionally biased region" description="Basic and acidic residues" evidence="1">
    <location>
        <begin position="54"/>
        <end position="74"/>
    </location>
</feature>
<evidence type="ECO:0000313" key="2">
    <source>
        <dbReference type="EMBL" id="KJL37064.1"/>
    </source>
</evidence>
<comment type="caution">
    <text evidence="2">The sequence shown here is derived from an EMBL/GenBank/DDBJ whole genome shotgun (WGS) entry which is preliminary data.</text>
</comment>
<gene>
    <name evidence="2" type="ORF">RR49_01176</name>
</gene>
<evidence type="ECO:0000256" key="1">
    <source>
        <dbReference type="SAM" id="MobiDB-lite"/>
    </source>
</evidence>